<evidence type="ECO:0000313" key="3">
    <source>
        <dbReference type="Proteomes" id="UP000716446"/>
    </source>
</evidence>
<dbReference type="PROSITE" id="PS50097">
    <property type="entry name" value="BTB"/>
    <property type="match status" value="1"/>
</dbReference>
<dbReference type="AlphaFoldDB" id="A0A9N8JRR6"/>
<gene>
    <name evidence="2" type="ORF">AWRI4619_LOCUS7157</name>
</gene>
<keyword evidence="3" id="KW-1185">Reference proteome</keyword>
<proteinExistence type="predicted"/>
<name>A0A9N8JRR6_9PEZI</name>
<feature type="domain" description="BTB" evidence="1">
    <location>
        <begin position="30"/>
        <end position="99"/>
    </location>
</feature>
<sequence>PQNPTSMKQQDDWVRNMWSKHIVDDIKNKSSATIQLRSTHGAVQSVNKELLCYFSPYYAAALKGGFAETSQQIFHVELSSKQLHVFKNWIHTGRLDLHSWEREDRVKLYIFADLVDILALRRQIMTEKGRMERYREVGLVFLHLPSSSSLRRRIVDYYANHWKPEDDRYDSIGALDITVHREFFREVVESENRAKANRHSGCSCCTNVCHFHEHESEQEWFATCGQLPKSRKPERQYFTKSGT</sequence>
<protein>
    <recommendedName>
        <fullName evidence="1">BTB domain-containing protein</fullName>
    </recommendedName>
</protein>
<dbReference type="InterPro" id="IPR000210">
    <property type="entry name" value="BTB/POZ_dom"/>
</dbReference>
<organism evidence="2 3">
    <name type="scientific">Aureobasidium vineae</name>
    <dbReference type="NCBI Taxonomy" id="2773715"/>
    <lineage>
        <taxon>Eukaryota</taxon>
        <taxon>Fungi</taxon>
        <taxon>Dikarya</taxon>
        <taxon>Ascomycota</taxon>
        <taxon>Pezizomycotina</taxon>
        <taxon>Dothideomycetes</taxon>
        <taxon>Dothideomycetidae</taxon>
        <taxon>Dothideales</taxon>
        <taxon>Saccotheciaceae</taxon>
        <taxon>Aureobasidium</taxon>
    </lineage>
</organism>
<comment type="caution">
    <text evidence="2">The sequence shown here is derived from an EMBL/GenBank/DDBJ whole genome shotgun (WGS) entry which is preliminary data.</text>
</comment>
<dbReference type="InterPro" id="IPR011333">
    <property type="entry name" value="SKP1/BTB/POZ_sf"/>
</dbReference>
<accession>A0A9N8JRR6</accession>
<evidence type="ECO:0000313" key="2">
    <source>
        <dbReference type="EMBL" id="CAD0092147.1"/>
    </source>
</evidence>
<dbReference type="Gene3D" id="3.30.710.10">
    <property type="entry name" value="Potassium Channel Kv1.1, Chain A"/>
    <property type="match status" value="1"/>
</dbReference>
<reference evidence="2" key="1">
    <citation type="submission" date="2020-06" db="EMBL/GenBank/DDBJ databases">
        <authorList>
            <person name="Onetto C."/>
        </authorList>
    </citation>
    <scope>NUCLEOTIDE SEQUENCE</scope>
</reference>
<dbReference type="EMBL" id="CAIJEN010000013">
    <property type="protein sequence ID" value="CAD0092147.1"/>
    <property type="molecule type" value="Genomic_DNA"/>
</dbReference>
<feature type="non-terminal residue" evidence="2">
    <location>
        <position position="243"/>
    </location>
</feature>
<dbReference type="Proteomes" id="UP000716446">
    <property type="component" value="Unassembled WGS sequence"/>
</dbReference>
<dbReference type="SUPFAM" id="SSF54695">
    <property type="entry name" value="POZ domain"/>
    <property type="match status" value="1"/>
</dbReference>
<evidence type="ECO:0000259" key="1">
    <source>
        <dbReference type="PROSITE" id="PS50097"/>
    </source>
</evidence>